<reference evidence="1 2" key="1">
    <citation type="journal article" date="2021" name="Elife">
        <title>Chloroplast acquisition without the gene transfer in kleptoplastic sea slugs, Plakobranchus ocellatus.</title>
        <authorList>
            <person name="Maeda T."/>
            <person name="Takahashi S."/>
            <person name="Yoshida T."/>
            <person name="Shimamura S."/>
            <person name="Takaki Y."/>
            <person name="Nagai Y."/>
            <person name="Toyoda A."/>
            <person name="Suzuki Y."/>
            <person name="Arimoto A."/>
            <person name="Ishii H."/>
            <person name="Satoh N."/>
            <person name="Nishiyama T."/>
            <person name="Hasebe M."/>
            <person name="Maruyama T."/>
            <person name="Minagawa J."/>
            <person name="Obokata J."/>
            <person name="Shigenobu S."/>
        </authorList>
    </citation>
    <scope>NUCLEOTIDE SEQUENCE [LARGE SCALE GENOMIC DNA]</scope>
</reference>
<proteinExistence type="predicted"/>
<name>A0AAV3YCI2_9GAST</name>
<comment type="caution">
    <text evidence="1">The sequence shown here is derived from an EMBL/GenBank/DDBJ whole genome shotgun (WGS) entry which is preliminary data.</text>
</comment>
<dbReference type="EMBL" id="BLXT01000847">
    <property type="protein sequence ID" value="GFN80749.1"/>
    <property type="molecule type" value="Genomic_DNA"/>
</dbReference>
<organism evidence="1 2">
    <name type="scientific">Plakobranchus ocellatus</name>
    <dbReference type="NCBI Taxonomy" id="259542"/>
    <lineage>
        <taxon>Eukaryota</taxon>
        <taxon>Metazoa</taxon>
        <taxon>Spiralia</taxon>
        <taxon>Lophotrochozoa</taxon>
        <taxon>Mollusca</taxon>
        <taxon>Gastropoda</taxon>
        <taxon>Heterobranchia</taxon>
        <taxon>Euthyneura</taxon>
        <taxon>Panpulmonata</taxon>
        <taxon>Sacoglossa</taxon>
        <taxon>Placobranchoidea</taxon>
        <taxon>Plakobranchidae</taxon>
        <taxon>Plakobranchus</taxon>
    </lineage>
</organism>
<accession>A0AAV3YCI2</accession>
<evidence type="ECO:0000313" key="2">
    <source>
        <dbReference type="Proteomes" id="UP000735302"/>
    </source>
</evidence>
<protein>
    <submittedName>
        <fullName evidence="1">Uncharacterized protein</fullName>
    </submittedName>
</protein>
<sequence length="103" mass="11376">MQGGEKWTMSGEEVVHRCGEKWSGIGRSGPGLSVPEAMIALVGEEKEVGAAGVTRQSDSRQTASRNRLAAARHILESMWRRPRSRQSYSLHAKTTLLKKITRS</sequence>
<gene>
    <name evidence="1" type="ORF">PoB_000725500</name>
</gene>
<keyword evidence="2" id="KW-1185">Reference proteome</keyword>
<dbReference type="Proteomes" id="UP000735302">
    <property type="component" value="Unassembled WGS sequence"/>
</dbReference>
<evidence type="ECO:0000313" key="1">
    <source>
        <dbReference type="EMBL" id="GFN80749.1"/>
    </source>
</evidence>
<dbReference type="AlphaFoldDB" id="A0AAV3YCI2"/>